<evidence type="ECO:0000313" key="3">
    <source>
        <dbReference type="Proteomes" id="UP000627838"/>
    </source>
</evidence>
<dbReference type="RefSeq" id="WP_192763229.1">
    <property type="nucleotide sequence ID" value="NZ_JADBDZ010000001.1"/>
</dbReference>
<dbReference type="Proteomes" id="UP000627838">
    <property type="component" value="Unassembled WGS sequence"/>
</dbReference>
<keyword evidence="3" id="KW-1185">Reference proteome</keyword>
<sequence>MERLGALGIASGLFLFAGLLFCLCLLGFLASLSDERWAERIDRRK</sequence>
<name>A0ABR9K409_9ACTN</name>
<comment type="caution">
    <text evidence="2">The sequence shown here is derived from an EMBL/GenBank/DDBJ whole genome shotgun (WGS) entry which is preliminary data.</text>
</comment>
<evidence type="ECO:0000313" key="2">
    <source>
        <dbReference type="EMBL" id="MBE1537333.1"/>
    </source>
</evidence>
<keyword evidence="1" id="KW-0472">Membrane</keyword>
<keyword evidence="1" id="KW-0812">Transmembrane</keyword>
<reference evidence="2 3" key="1">
    <citation type="submission" date="2020-10" db="EMBL/GenBank/DDBJ databases">
        <title>Sequencing the genomes of 1000 actinobacteria strains.</title>
        <authorList>
            <person name="Klenk H.-P."/>
        </authorList>
    </citation>
    <scope>NUCLEOTIDE SEQUENCE [LARGE SCALE GENOMIC DNA]</scope>
    <source>
        <strain evidence="2 3">DSM 46744</strain>
    </source>
</reference>
<evidence type="ECO:0000256" key="1">
    <source>
        <dbReference type="SAM" id="Phobius"/>
    </source>
</evidence>
<accession>A0ABR9K409</accession>
<protein>
    <submittedName>
        <fullName evidence="2">Uncharacterized protein</fullName>
    </submittedName>
</protein>
<dbReference type="EMBL" id="JADBDZ010000001">
    <property type="protein sequence ID" value="MBE1537333.1"/>
    <property type="molecule type" value="Genomic_DNA"/>
</dbReference>
<keyword evidence="1" id="KW-1133">Transmembrane helix</keyword>
<feature type="transmembrane region" description="Helical" evidence="1">
    <location>
        <begin position="6"/>
        <end position="30"/>
    </location>
</feature>
<gene>
    <name evidence="2" type="ORF">H4W34_007166</name>
</gene>
<proteinExistence type="predicted"/>
<organism evidence="2 3">
    <name type="scientific">Actinomadura algeriensis</name>
    <dbReference type="NCBI Taxonomy" id="1679523"/>
    <lineage>
        <taxon>Bacteria</taxon>
        <taxon>Bacillati</taxon>
        <taxon>Actinomycetota</taxon>
        <taxon>Actinomycetes</taxon>
        <taxon>Streptosporangiales</taxon>
        <taxon>Thermomonosporaceae</taxon>
        <taxon>Actinomadura</taxon>
    </lineage>
</organism>